<evidence type="ECO:0000313" key="1">
    <source>
        <dbReference type="EMBL" id="QDH80582.1"/>
    </source>
</evidence>
<proteinExistence type="predicted"/>
<sequence length="173" mass="19910">MEEVGKRSLGALFGGIATFVTAMLSPTETGINASIWSDQHQQKLDELSFKESQGSLSDQEKRDLQELRERYVKYYLRYENPGHHDPLNTGPNYYNPNKSVLPENHYELWLKSVDGGDGNRYTKIGMGKKAIYHRFQNDGNNNWHWNGSTNGKTKYGKSYPIRINTIPNRIKKL</sequence>
<evidence type="ECO:0000313" key="2">
    <source>
        <dbReference type="Proteomes" id="UP000316614"/>
    </source>
</evidence>
<protein>
    <submittedName>
        <fullName evidence="1">Uncharacterized protein</fullName>
    </submittedName>
</protein>
<dbReference type="KEGG" id="echi:FKX85_16655"/>
<organism evidence="1 2">
    <name type="scientific">Echinicola soli</name>
    <dbReference type="NCBI Taxonomy" id="2591634"/>
    <lineage>
        <taxon>Bacteria</taxon>
        <taxon>Pseudomonadati</taxon>
        <taxon>Bacteroidota</taxon>
        <taxon>Cytophagia</taxon>
        <taxon>Cytophagales</taxon>
        <taxon>Cyclobacteriaceae</taxon>
        <taxon>Echinicola</taxon>
    </lineage>
</organism>
<dbReference type="OrthoDB" id="4317910at2"/>
<accession>A0A514CL93</accession>
<keyword evidence="2" id="KW-1185">Reference proteome</keyword>
<dbReference type="RefSeq" id="WP_141615812.1">
    <property type="nucleotide sequence ID" value="NZ_CP041253.1"/>
</dbReference>
<name>A0A514CL93_9BACT</name>
<gene>
    <name evidence="1" type="ORF">FKX85_16655</name>
</gene>
<dbReference type="EMBL" id="CP041253">
    <property type="protein sequence ID" value="QDH80582.1"/>
    <property type="molecule type" value="Genomic_DNA"/>
</dbReference>
<dbReference type="AlphaFoldDB" id="A0A514CL93"/>
<reference evidence="1 2" key="1">
    <citation type="submission" date="2019-06" db="EMBL/GenBank/DDBJ databases">
        <title>Echinicola alkalisoli sp. nov. isolated from saline soil.</title>
        <authorList>
            <person name="Sun J.-Q."/>
            <person name="Xu L."/>
        </authorList>
    </citation>
    <scope>NUCLEOTIDE SEQUENCE [LARGE SCALE GENOMIC DNA]</scope>
    <source>
        <strain evidence="1 2">LN3S3</strain>
    </source>
</reference>
<dbReference type="Proteomes" id="UP000316614">
    <property type="component" value="Chromosome"/>
</dbReference>